<keyword evidence="2" id="KW-1185">Reference proteome</keyword>
<accession>A0A7L4ZT33</accession>
<evidence type="ECO:0000313" key="1">
    <source>
        <dbReference type="EMBL" id="KAA9327714.1"/>
    </source>
</evidence>
<evidence type="ECO:0000313" key="2">
    <source>
        <dbReference type="Proteomes" id="UP000326380"/>
    </source>
</evidence>
<organism evidence="1 2">
    <name type="scientific">Hymenobacter busanensis</name>
    <dbReference type="NCBI Taxonomy" id="2607656"/>
    <lineage>
        <taxon>Bacteria</taxon>
        <taxon>Pseudomonadati</taxon>
        <taxon>Bacteroidota</taxon>
        <taxon>Cytophagia</taxon>
        <taxon>Cytophagales</taxon>
        <taxon>Hymenobacteraceae</taxon>
        <taxon>Hymenobacter</taxon>
    </lineage>
</organism>
<proteinExistence type="predicted"/>
<gene>
    <name evidence="1" type="ORF">F0P96_17210</name>
</gene>
<name>A0A7L4ZT33_9BACT</name>
<sequence length="62" mass="6831">MQTDAPLSSPVQRQQAVAFVLRLAQGTRLEPLVPEQQLLAEFVAGELTLDELEVQLEQQAAD</sequence>
<comment type="caution">
    <text evidence="1">The sequence shown here is derived from an EMBL/GenBank/DDBJ whole genome shotgun (WGS) entry which is preliminary data.</text>
</comment>
<dbReference type="RefSeq" id="WP_151080162.1">
    <property type="nucleotide sequence ID" value="NZ_CP047647.1"/>
</dbReference>
<dbReference type="Proteomes" id="UP000326380">
    <property type="component" value="Unassembled WGS sequence"/>
</dbReference>
<dbReference type="AlphaFoldDB" id="A0A7L4ZT33"/>
<dbReference type="EMBL" id="VTWU01000006">
    <property type="protein sequence ID" value="KAA9327714.1"/>
    <property type="molecule type" value="Genomic_DNA"/>
</dbReference>
<protein>
    <submittedName>
        <fullName evidence="1">Uncharacterized protein</fullName>
    </submittedName>
</protein>
<reference evidence="1 2" key="1">
    <citation type="submission" date="2019-09" db="EMBL/GenBank/DDBJ databases">
        <title>Genome sequence of Hymenobacter sp. M3.</title>
        <authorList>
            <person name="Srinivasan S."/>
        </authorList>
    </citation>
    <scope>NUCLEOTIDE SEQUENCE [LARGE SCALE GENOMIC DNA]</scope>
    <source>
        <strain evidence="1 2">M3</strain>
    </source>
</reference>